<gene>
    <name evidence="2" type="ORF">PLEPLA_LOCUS10542</name>
</gene>
<evidence type="ECO:0000256" key="1">
    <source>
        <dbReference type="SAM" id="MobiDB-lite"/>
    </source>
</evidence>
<dbReference type="AlphaFoldDB" id="A0A9N7Y8V7"/>
<evidence type="ECO:0000313" key="3">
    <source>
        <dbReference type="Proteomes" id="UP001153269"/>
    </source>
</evidence>
<feature type="compositionally biased region" description="Basic and acidic residues" evidence="1">
    <location>
        <begin position="1"/>
        <end position="12"/>
    </location>
</feature>
<feature type="region of interest" description="Disordered" evidence="1">
    <location>
        <begin position="1"/>
        <end position="80"/>
    </location>
</feature>
<reference evidence="2" key="1">
    <citation type="submission" date="2020-03" db="EMBL/GenBank/DDBJ databases">
        <authorList>
            <person name="Weist P."/>
        </authorList>
    </citation>
    <scope>NUCLEOTIDE SEQUENCE</scope>
</reference>
<name>A0A9N7Y8V7_PLEPL</name>
<dbReference type="Proteomes" id="UP001153269">
    <property type="component" value="Unassembled WGS sequence"/>
</dbReference>
<feature type="compositionally biased region" description="Acidic residues" evidence="1">
    <location>
        <begin position="60"/>
        <end position="70"/>
    </location>
</feature>
<proteinExistence type="predicted"/>
<dbReference type="EMBL" id="CADEAL010000599">
    <property type="protein sequence ID" value="CAB1422625.1"/>
    <property type="molecule type" value="Genomic_DNA"/>
</dbReference>
<evidence type="ECO:0000313" key="2">
    <source>
        <dbReference type="EMBL" id="CAB1422625.1"/>
    </source>
</evidence>
<organism evidence="2 3">
    <name type="scientific">Pleuronectes platessa</name>
    <name type="common">European plaice</name>
    <dbReference type="NCBI Taxonomy" id="8262"/>
    <lineage>
        <taxon>Eukaryota</taxon>
        <taxon>Metazoa</taxon>
        <taxon>Chordata</taxon>
        <taxon>Craniata</taxon>
        <taxon>Vertebrata</taxon>
        <taxon>Euteleostomi</taxon>
        <taxon>Actinopterygii</taxon>
        <taxon>Neopterygii</taxon>
        <taxon>Teleostei</taxon>
        <taxon>Neoteleostei</taxon>
        <taxon>Acanthomorphata</taxon>
        <taxon>Carangaria</taxon>
        <taxon>Pleuronectiformes</taxon>
        <taxon>Pleuronectoidei</taxon>
        <taxon>Pleuronectidae</taxon>
        <taxon>Pleuronectes</taxon>
    </lineage>
</organism>
<feature type="compositionally biased region" description="Basic and acidic residues" evidence="1">
    <location>
        <begin position="71"/>
        <end position="80"/>
    </location>
</feature>
<comment type="caution">
    <text evidence="2">The sequence shown here is derived from an EMBL/GenBank/DDBJ whole genome shotgun (WGS) entry which is preliminary data.</text>
</comment>
<accession>A0A9N7Y8V7</accession>
<keyword evidence="3" id="KW-1185">Reference proteome</keyword>
<protein>
    <submittedName>
        <fullName evidence="2">Uncharacterized protein</fullName>
    </submittedName>
</protein>
<feature type="compositionally biased region" description="Polar residues" evidence="1">
    <location>
        <begin position="13"/>
        <end position="30"/>
    </location>
</feature>
<sequence length="112" mass="12719">MTRPRETLEVSKETGSLHLSQKKSTNTRSELFSGGKEEKKSVPAQTGLRAKVRGGRKEGGEEEEEEEEEEEMKRGGRESRQDLWGLQGCMEQMQNNWSSAKLHPAQWALQLC</sequence>